<dbReference type="InterPro" id="IPR010131">
    <property type="entry name" value="MdtP/NodT-like"/>
</dbReference>
<comment type="similarity">
    <text evidence="1 2">Belongs to the outer membrane factor (OMF) (TC 1.B.17) family.</text>
</comment>
<organism evidence="3 4">
    <name type="scientific">Sphingomonas rubra</name>
    <dbReference type="NCBI Taxonomy" id="634430"/>
    <lineage>
        <taxon>Bacteria</taxon>
        <taxon>Pseudomonadati</taxon>
        <taxon>Pseudomonadota</taxon>
        <taxon>Alphaproteobacteria</taxon>
        <taxon>Sphingomonadales</taxon>
        <taxon>Sphingomonadaceae</taxon>
        <taxon>Sphingomonas</taxon>
    </lineage>
</organism>
<keyword evidence="4" id="KW-1185">Reference proteome</keyword>
<reference evidence="4" key="1">
    <citation type="submission" date="2016-10" db="EMBL/GenBank/DDBJ databases">
        <authorList>
            <person name="Varghese N."/>
            <person name="Submissions S."/>
        </authorList>
    </citation>
    <scope>NUCLEOTIDE SEQUENCE [LARGE SCALE GENOMIC DNA]</scope>
    <source>
        <strain evidence="4">CGMCC 1.9113</strain>
    </source>
</reference>
<dbReference type="GO" id="GO:0005886">
    <property type="term" value="C:plasma membrane"/>
    <property type="evidence" value="ECO:0007669"/>
    <property type="project" value="UniProtKB-SubCell"/>
</dbReference>
<accession>A0A1I5REL7</accession>
<dbReference type="PANTHER" id="PTHR30203:SF25">
    <property type="entry name" value="OUTER MEMBRANE PROTEIN-RELATED"/>
    <property type="match status" value="1"/>
</dbReference>
<proteinExistence type="inferred from homology"/>
<dbReference type="RefSeq" id="WP_093332268.1">
    <property type="nucleotide sequence ID" value="NZ_FOXP01000003.1"/>
</dbReference>
<name>A0A1I5REL7_9SPHN</name>
<keyword evidence="2 3" id="KW-0449">Lipoprotein</keyword>
<keyword evidence="2" id="KW-1134">Transmembrane beta strand</keyword>
<dbReference type="NCBIfam" id="TIGR01845">
    <property type="entry name" value="outer_NodT"/>
    <property type="match status" value="1"/>
</dbReference>
<keyword evidence="2" id="KW-0812">Transmembrane</keyword>
<sequence>MTRSFPTLSAVLLLGACTVGPDYAGPPAAPSDAARFVRAEPGTTTPAPALARWWEGLGDPLLTRLVDDALAHSPTIDQAAARVREAEAQLRQQQRGRLPSVSANGTYIHAQLPGTGIGGGGGIGSGGGEQAEAGSGGTGLDFYNLGLNASWEVDLFGGGRRGNEQATATAGARVADLADAQVSLSAQVAQSYVGLREVQQRIRLNAEATALQQRQLDLSRQREARGTASRLDLERLRVQLENTRADAIPLAAQSDEYLNQLAILTGRTPGALDATLAPAAAIPLPPARVAIGDPAALIAHRPDIRAAERELAAATAGIGVSKARELPGIRFLGLLGLGGTAPGDVFDLGQLTTLAAPSLSWSFLDFGRNRAATRVSEARRDGAEATYRRTVLEALADAETALSRFARTRAQLGQLARAEATATRATTLNRQRVAAGTATLIDQLDVERQQLQARTAVVQARSQLSQRFIAVNKALGLGWRDR</sequence>
<comment type="subcellular location">
    <subcellularLocation>
        <location evidence="2">Cell membrane</location>
        <topology evidence="2">Lipid-anchor</topology>
    </subcellularLocation>
</comment>
<dbReference type="SUPFAM" id="SSF56954">
    <property type="entry name" value="Outer membrane efflux proteins (OEP)"/>
    <property type="match status" value="1"/>
</dbReference>
<dbReference type="OrthoDB" id="7181739at2"/>
<dbReference type="STRING" id="634430.SAMN04488241_103199"/>
<evidence type="ECO:0000313" key="3">
    <source>
        <dbReference type="EMBL" id="SFP56820.1"/>
    </source>
</evidence>
<keyword evidence="2" id="KW-0472">Membrane</keyword>
<feature type="chain" id="PRO_5011330673" evidence="2">
    <location>
        <begin position="25"/>
        <end position="482"/>
    </location>
</feature>
<dbReference type="Proteomes" id="UP000199586">
    <property type="component" value="Unassembled WGS sequence"/>
</dbReference>
<keyword evidence="2" id="KW-0564">Palmitate</keyword>
<dbReference type="PROSITE" id="PS51257">
    <property type="entry name" value="PROKAR_LIPOPROTEIN"/>
    <property type="match status" value="1"/>
</dbReference>
<dbReference type="PANTHER" id="PTHR30203">
    <property type="entry name" value="OUTER MEMBRANE CATION EFFLUX PROTEIN"/>
    <property type="match status" value="1"/>
</dbReference>
<feature type="signal peptide" evidence="2">
    <location>
        <begin position="1"/>
        <end position="24"/>
    </location>
</feature>
<dbReference type="AlphaFoldDB" id="A0A1I5REL7"/>
<dbReference type="EMBL" id="FOXP01000003">
    <property type="protein sequence ID" value="SFP56820.1"/>
    <property type="molecule type" value="Genomic_DNA"/>
</dbReference>
<dbReference type="InterPro" id="IPR003423">
    <property type="entry name" value="OMP_efflux"/>
</dbReference>
<dbReference type="Pfam" id="PF02321">
    <property type="entry name" value="OEP"/>
    <property type="match status" value="2"/>
</dbReference>
<keyword evidence="2" id="KW-0732">Signal</keyword>
<dbReference type="Gene3D" id="2.20.200.10">
    <property type="entry name" value="Outer membrane efflux proteins (OEP)"/>
    <property type="match status" value="1"/>
</dbReference>
<gene>
    <name evidence="3" type="ORF">SAMN04488241_103199</name>
</gene>
<dbReference type="GO" id="GO:0015562">
    <property type="term" value="F:efflux transmembrane transporter activity"/>
    <property type="evidence" value="ECO:0007669"/>
    <property type="project" value="InterPro"/>
</dbReference>
<dbReference type="Gene3D" id="1.20.1600.10">
    <property type="entry name" value="Outer membrane efflux proteins (OEP)"/>
    <property type="match status" value="1"/>
</dbReference>
<evidence type="ECO:0000313" key="4">
    <source>
        <dbReference type="Proteomes" id="UP000199586"/>
    </source>
</evidence>
<evidence type="ECO:0000256" key="1">
    <source>
        <dbReference type="ARBA" id="ARBA00007613"/>
    </source>
</evidence>
<evidence type="ECO:0000256" key="2">
    <source>
        <dbReference type="RuleBase" id="RU362097"/>
    </source>
</evidence>
<protein>
    <submittedName>
        <fullName evidence="3">Efflux transporter, outer membrane factor (OMF) lipoprotein, NodT family</fullName>
    </submittedName>
</protein>